<keyword evidence="6" id="KW-1185">Reference proteome</keyword>
<proteinExistence type="predicted"/>
<evidence type="ECO:0000256" key="3">
    <source>
        <dbReference type="ARBA" id="ARBA00022989"/>
    </source>
</evidence>
<dbReference type="Pfam" id="PF04228">
    <property type="entry name" value="Zn_peptidase"/>
    <property type="match status" value="1"/>
</dbReference>
<keyword evidence="4" id="KW-0472">Membrane</keyword>
<evidence type="ECO:0000256" key="4">
    <source>
        <dbReference type="ARBA" id="ARBA00023136"/>
    </source>
</evidence>
<dbReference type="PANTHER" id="PTHR30168:SF0">
    <property type="entry name" value="INNER MEMBRANE PROTEIN"/>
    <property type="match status" value="1"/>
</dbReference>
<dbReference type="InterPro" id="IPR007343">
    <property type="entry name" value="Uncharacterised_pept_Zn_put"/>
</dbReference>
<evidence type="ECO:0000256" key="1">
    <source>
        <dbReference type="ARBA" id="ARBA00004167"/>
    </source>
</evidence>
<evidence type="ECO:0000313" key="5">
    <source>
        <dbReference type="EMBL" id="NEK57433.1"/>
    </source>
</evidence>
<reference evidence="5 6" key="1">
    <citation type="submission" date="2020-02" db="EMBL/GenBank/DDBJ databases">
        <title>Geodermatophilus sabuli CPCC 205279 I12A-02694.</title>
        <authorList>
            <person name="Jiang Z."/>
        </authorList>
    </citation>
    <scope>NUCLEOTIDE SEQUENCE [LARGE SCALE GENOMIC DNA]</scope>
    <source>
        <strain evidence="5 6">I12A-02694</strain>
    </source>
</reference>
<dbReference type="PANTHER" id="PTHR30168">
    <property type="entry name" value="PUTATIVE MEMBRANE PROTEIN YPFJ"/>
    <property type="match status" value="1"/>
</dbReference>
<sequence length="467" mass="50069">MARSQDMPAVPSRRAAVALLATLVTIVLSGCTVVVAGRPISLQPPTGDVDAGEVVVEGATDDEIDVLARNALADLETFWTDQMPDVFGQPFEPLEGGYFSVDPGDPGAFPDGIGCGTDVAEVEGNAFYCSAPDAPNSDSISYDRTFLTELAEGYGRFIPALVMAHEFGHAVQARVGYPDFSISVETQADCFAGAWTSWVADGEAEFSTIRAPELDELLRGYVLLRDPPGTSATVDAAHGSFFDRVSAFQEGFESGPTACRDNFTAQRPYTQGRFLDPQDQASQGNASFDEAQRIAGTALPEFWTRAFSEVFGETFDPPALEPFAGDPPACAPDDERDLVYCPDDNLVAYDQRDLAGPVYEQFFDYAVVTALSLPYAQAARDQLGLSGDDADAVRSAVCLTGWFSAEFRDGELGATISPGDLDESVQFLLEYGRDPAVLPETQLSGFQLVDLFRNGFFQGPSACDVGV</sequence>
<dbReference type="EMBL" id="JAAGWF010000007">
    <property type="protein sequence ID" value="NEK57433.1"/>
    <property type="molecule type" value="Genomic_DNA"/>
</dbReference>
<gene>
    <name evidence="5" type="ORF">GCU56_06040</name>
</gene>
<keyword evidence="3" id="KW-1133">Transmembrane helix</keyword>
<protein>
    <recommendedName>
        <fullName evidence="7">Metalloprotease</fullName>
    </recommendedName>
</protein>
<dbReference type="AlphaFoldDB" id="A0A7K3VZA7"/>
<organism evidence="5 6">
    <name type="scientific">Geodermatophilus sabuli</name>
    <dbReference type="NCBI Taxonomy" id="1564158"/>
    <lineage>
        <taxon>Bacteria</taxon>
        <taxon>Bacillati</taxon>
        <taxon>Actinomycetota</taxon>
        <taxon>Actinomycetes</taxon>
        <taxon>Geodermatophilales</taxon>
        <taxon>Geodermatophilaceae</taxon>
        <taxon>Geodermatophilus</taxon>
    </lineage>
</organism>
<dbReference type="PROSITE" id="PS51257">
    <property type="entry name" value="PROKAR_LIPOPROTEIN"/>
    <property type="match status" value="1"/>
</dbReference>
<dbReference type="GO" id="GO:0016020">
    <property type="term" value="C:membrane"/>
    <property type="evidence" value="ECO:0007669"/>
    <property type="project" value="UniProtKB-SubCell"/>
</dbReference>
<keyword evidence="2" id="KW-0812">Transmembrane</keyword>
<dbReference type="Proteomes" id="UP000470246">
    <property type="component" value="Unassembled WGS sequence"/>
</dbReference>
<evidence type="ECO:0000256" key="2">
    <source>
        <dbReference type="ARBA" id="ARBA00022692"/>
    </source>
</evidence>
<evidence type="ECO:0008006" key="7">
    <source>
        <dbReference type="Google" id="ProtNLM"/>
    </source>
</evidence>
<evidence type="ECO:0000313" key="6">
    <source>
        <dbReference type="Proteomes" id="UP000470246"/>
    </source>
</evidence>
<accession>A0A7K3VZA7</accession>
<comment type="subcellular location">
    <subcellularLocation>
        <location evidence="1">Membrane</location>
        <topology evidence="1">Single-pass membrane protein</topology>
    </subcellularLocation>
</comment>
<name>A0A7K3VZA7_9ACTN</name>
<comment type="caution">
    <text evidence="5">The sequence shown here is derived from an EMBL/GenBank/DDBJ whole genome shotgun (WGS) entry which is preliminary data.</text>
</comment>